<sequence>MSPPMQDFIATQTAEIQPVATMAKAKLKSTRLSQILPVSLSNKIYDIKSPETCLEPTPPESPTSEGKPELEDVQSQLELMLGYADQLSGMVHQASEEDANDHRESLRLLINYLDQTVLFGRNIHSVLAPLPVPDVQRSKLLRSYYEALHGADISPPLQKSGLFGSQTQGGPAQIYTVFGGQGLRGNTIDELRDLVSTYPSLIRDLIHDLSSLLLELSNTDGTTLKLLPKGLDILTWLESPSQAPDSTYLTPAPVSAPLIGLVQLAHYEVTCKTLGLTPGQFRNRIAGTTGHSQGIITAAAVALADDWVSWREATRTAITTLFWIGVRTQQVWDAQHRYNTISDAMVQDSIDHGERRPSPMLSIRGLTKEQLQVCIKAARRYLKDGPHCLSISMANGPKHFVVSGPPKYLYGLNLQIRKRKQLSSQGDLADGVGSNFLNVSVPFHTHWLDDAVPMIQNDLKHISMPSSSMAIPVFSTENGQDLRSQSTDGPDLVSLVVSQGLDWVSATSQIYPETTLEGKTQTVLDFGPGGVHGISSISSSSASRIILAGTPSGKKAGVGYKQDLFD</sequence>
<dbReference type="GO" id="GO:0016740">
    <property type="term" value="F:transferase activity"/>
    <property type="evidence" value="ECO:0007669"/>
    <property type="project" value="UniProtKB-KW"/>
</dbReference>
<dbReference type="PANTHER" id="PTHR10982:SF21">
    <property type="entry name" value="FATTY ACID SYNTHASE SUBUNIT BETA"/>
    <property type="match status" value="1"/>
</dbReference>
<dbReference type="Gene3D" id="1.20.1050.120">
    <property type="match status" value="1"/>
</dbReference>
<dbReference type="SUPFAM" id="SSF52151">
    <property type="entry name" value="FabD/lysophospholipase-like"/>
    <property type="match status" value="1"/>
</dbReference>
<evidence type="ECO:0000313" key="4">
    <source>
        <dbReference type="EMBL" id="KAH7245539.1"/>
    </source>
</evidence>
<feature type="domain" description="Starter acyltransferase (SAT)" evidence="3">
    <location>
        <begin position="177"/>
        <end position="420"/>
    </location>
</feature>
<feature type="region of interest" description="Disordered" evidence="2">
    <location>
        <begin position="49"/>
        <end position="71"/>
    </location>
</feature>
<evidence type="ECO:0000256" key="1">
    <source>
        <dbReference type="ARBA" id="ARBA00022679"/>
    </source>
</evidence>
<evidence type="ECO:0000256" key="2">
    <source>
        <dbReference type="SAM" id="MobiDB-lite"/>
    </source>
</evidence>
<reference evidence="4" key="1">
    <citation type="journal article" date="2021" name="Nat. Commun.">
        <title>Genetic determinants of endophytism in the Arabidopsis root mycobiome.</title>
        <authorList>
            <person name="Mesny F."/>
            <person name="Miyauchi S."/>
            <person name="Thiergart T."/>
            <person name="Pickel B."/>
            <person name="Atanasova L."/>
            <person name="Karlsson M."/>
            <person name="Huettel B."/>
            <person name="Barry K.W."/>
            <person name="Haridas S."/>
            <person name="Chen C."/>
            <person name="Bauer D."/>
            <person name="Andreopoulos W."/>
            <person name="Pangilinan J."/>
            <person name="LaButti K."/>
            <person name="Riley R."/>
            <person name="Lipzen A."/>
            <person name="Clum A."/>
            <person name="Drula E."/>
            <person name="Henrissat B."/>
            <person name="Kohler A."/>
            <person name="Grigoriev I.V."/>
            <person name="Martin F.M."/>
            <person name="Hacquard S."/>
        </authorList>
    </citation>
    <scope>NUCLEOTIDE SEQUENCE</scope>
    <source>
        <strain evidence="4">MPI-SDFR-AT-0068</strain>
    </source>
</reference>
<dbReference type="FunFam" id="3.40.366.10:FF:000006">
    <property type="entry name" value="Fatty acid synthase beta subunit dehydratase"/>
    <property type="match status" value="1"/>
</dbReference>
<comment type="caution">
    <text evidence="4">The sequence shown here is derived from an EMBL/GenBank/DDBJ whole genome shotgun (WGS) entry which is preliminary data.</text>
</comment>
<proteinExistence type="predicted"/>
<dbReference type="AlphaFoldDB" id="A0A8K0WAX0"/>
<keyword evidence="5" id="KW-1185">Reference proteome</keyword>
<dbReference type="Proteomes" id="UP000813427">
    <property type="component" value="Unassembled WGS sequence"/>
</dbReference>
<dbReference type="Gene3D" id="3.30.70.3320">
    <property type="match status" value="1"/>
</dbReference>
<protein>
    <submittedName>
        <fullName evidence="4">Fatty acid synthase beta subunit</fullName>
    </submittedName>
</protein>
<keyword evidence="1" id="KW-0808">Transferase</keyword>
<dbReference type="EMBL" id="JAGPXF010000004">
    <property type="protein sequence ID" value="KAH7245539.1"/>
    <property type="molecule type" value="Genomic_DNA"/>
</dbReference>
<dbReference type="InterPro" id="IPR001227">
    <property type="entry name" value="Ac_transferase_dom_sf"/>
</dbReference>
<dbReference type="Pfam" id="PF16073">
    <property type="entry name" value="SAT"/>
    <property type="match status" value="1"/>
</dbReference>
<organism evidence="4 5">
    <name type="scientific">Fusarium tricinctum</name>
    <dbReference type="NCBI Taxonomy" id="61284"/>
    <lineage>
        <taxon>Eukaryota</taxon>
        <taxon>Fungi</taxon>
        <taxon>Dikarya</taxon>
        <taxon>Ascomycota</taxon>
        <taxon>Pezizomycotina</taxon>
        <taxon>Sordariomycetes</taxon>
        <taxon>Hypocreomycetidae</taxon>
        <taxon>Hypocreales</taxon>
        <taxon>Nectriaceae</taxon>
        <taxon>Fusarium</taxon>
        <taxon>Fusarium tricinctum species complex</taxon>
    </lineage>
</organism>
<name>A0A8K0WAX0_9HYPO</name>
<dbReference type="Gene3D" id="3.40.366.10">
    <property type="entry name" value="Malonyl-Coenzyme A Acyl Carrier Protein, domain 2"/>
    <property type="match status" value="2"/>
</dbReference>
<evidence type="ECO:0000259" key="3">
    <source>
        <dbReference type="Pfam" id="PF16073"/>
    </source>
</evidence>
<dbReference type="InterPro" id="IPR016035">
    <property type="entry name" value="Acyl_Trfase/lysoPLipase"/>
</dbReference>
<dbReference type="InterPro" id="IPR032088">
    <property type="entry name" value="SAT"/>
</dbReference>
<dbReference type="OrthoDB" id="5417908at2759"/>
<dbReference type="InterPro" id="IPR050830">
    <property type="entry name" value="Fungal_FAS"/>
</dbReference>
<evidence type="ECO:0000313" key="5">
    <source>
        <dbReference type="Proteomes" id="UP000813427"/>
    </source>
</evidence>
<dbReference type="PANTHER" id="PTHR10982">
    <property type="entry name" value="MALONYL COA-ACYL CARRIER PROTEIN TRANSACYLASE"/>
    <property type="match status" value="1"/>
</dbReference>
<accession>A0A8K0WAX0</accession>
<gene>
    <name evidence="4" type="ORF">BKA59DRAFT_501013</name>
</gene>